<evidence type="ECO:0000256" key="1">
    <source>
        <dbReference type="SAM" id="Phobius"/>
    </source>
</evidence>
<dbReference type="AlphaFoldDB" id="A0A497YK48"/>
<sequence length="146" mass="16569">MSRFSWLSNINMDKFFKSRLMLVIIFSFIALAVLNTAITVPGEDLKDTLQNSAQLTITVALGISALVFALNVQRNRNRKSLELLEEMIAFILLSLLSYYLSFSDTDYVQRLYIGLGGLMQLAIIARVYSVALDKPARRMKPSRQTR</sequence>
<gene>
    <name evidence="2" type="ORF">DFR62_0252</name>
</gene>
<feature type="transmembrane region" description="Helical" evidence="1">
    <location>
        <begin position="20"/>
        <end position="40"/>
    </location>
</feature>
<protein>
    <submittedName>
        <fullName evidence="2">Uncharacterized protein</fullName>
    </submittedName>
</protein>
<evidence type="ECO:0000313" key="2">
    <source>
        <dbReference type="EMBL" id="RLJ90110.1"/>
    </source>
</evidence>
<name>A0A497YK48_9BACL</name>
<feature type="transmembrane region" description="Helical" evidence="1">
    <location>
        <begin position="52"/>
        <end position="71"/>
    </location>
</feature>
<keyword evidence="1" id="KW-0812">Transmembrane</keyword>
<keyword evidence="3" id="KW-1185">Reference proteome</keyword>
<evidence type="ECO:0000313" key="3">
    <source>
        <dbReference type="Proteomes" id="UP000280791"/>
    </source>
</evidence>
<dbReference type="EMBL" id="RCCP01000001">
    <property type="protein sequence ID" value="RLJ90110.1"/>
    <property type="molecule type" value="Genomic_DNA"/>
</dbReference>
<keyword evidence="1" id="KW-0472">Membrane</keyword>
<organism evidence="2 3">
    <name type="scientific">Planococcus citreus</name>
    <dbReference type="NCBI Taxonomy" id="1373"/>
    <lineage>
        <taxon>Bacteria</taxon>
        <taxon>Bacillati</taxon>
        <taxon>Bacillota</taxon>
        <taxon>Bacilli</taxon>
        <taxon>Bacillales</taxon>
        <taxon>Caryophanaceae</taxon>
        <taxon>Planococcus</taxon>
    </lineage>
</organism>
<proteinExistence type="predicted"/>
<reference evidence="2 3" key="1">
    <citation type="submission" date="2018-10" db="EMBL/GenBank/DDBJ databases">
        <title>Genomic Encyclopedia of Type Strains, Phase IV (KMG-IV): sequencing the most valuable type-strain genomes for metagenomic binning, comparative biology and taxonomic classification.</title>
        <authorList>
            <person name="Goeker M."/>
        </authorList>
    </citation>
    <scope>NUCLEOTIDE SEQUENCE [LARGE SCALE GENOMIC DNA]</scope>
    <source>
        <strain evidence="2 3">DSM 20549</strain>
    </source>
</reference>
<dbReference type="Proteomes" id="UP000280791">
    <property type="component" value="Unassembled WGS sequence"/>
</dbReference>
<feature type="transmembrane region" description="Helical" evidence="1">
    <location>
        <begin position="112"/>
        <end position="132"/>
    </location>
</feature>
<accession>A0A497YK48</accession>
<feature type="transmembrane region" description="Helical" evidence="1">
    <location>
        <begin position="83"/>
        <end position="100"/>
    </location>
</feature>
<comment type="caution">
    <text evidence="2">The sequence shown here is derived from an EMBL/GenBank/DDBJ whole genome shotgun (WGS) entry which is preliminary data.</text>
</comment>
<keyword evidence="1" id="KW-1133">Transmembrane helix</keyword>